<dbReference type="EMBL" id="LUKF01000014">
    <property type="protein sequence ID" value="KYG63351.1"/>
    <property type="molecule type" value="Genomic_DNA"/>
</dbReference>
<dbReference type="InterPro" id="IPR009875">
    <property type="entry name" value="PilZ_domain"/>
</dbReference>
<proteinExistence type="predicted"/>
<gene>
    <name evidence="2" type="ORF">AZI85_04780</name>
</gene>
<dbReference type="SUPFAM" id="SSF141371">
    <property type="entry name" value="PilZ domain-like"/>
    <property type="match status" value="1"/>
</dbReference>
<organism evidence="2 3">
    <name type="scientific">Bdellovibrio bacteriovorus</name>
    <dbReference type="NCBI Taxonomy" id="959"/>
    <lineage>
        <taxon>Bacteria</taxon>
        <taxon>Pseudomonadati</taxon>
        <taxon>Bdellovibrionota</taxon>
        <taxon>Bdellovibrionia</taxon>
        <taxon>Bdellovibrionales</taxon>
        <taxon>Pseudobdellovibrionaceae</taxon>
        <taxon>Bdellovibrio</taxon>
    </lineage>
</organism>
<dbReference type="OrthoDB" id="5290919at2"/>
<reference evidence="2 3" key="1">
    <citation type="submission" date="2016-03" db="EMBL/GenBank/DDBJ databases">
        <authorList>
            <person name="Ploux O."/>
        </authorList>
    </citation>
    <scope>NUCLEOTIDE SEQUENCE [LARGE SCALE GENOMIC DNA]</scope>
    <source>
        <strain evidence="2 3">BER2</strain>
    </source>
</reference>
<name>A0A150WI14_BDEBC</name>
<dbReference type="Gene3D" id="2.40.10.220">
    <property type="entry name" value="predicted glycosyltransferase like domains"/>
    <property type="match status" value="1"/>
</dbReference>
<dbReference type="Pfam" id="PF07238">
    <property type="entry name" value="PilZ"/>
    <property type="match status" value="1"/>
</dbReference>
<comment type="caution">
    <text evidence="2">The sequence shown here is derived from an EMBL/GenBank/DDBJ whole genome shotgun (WGS) entry which is preliminary data.</text>
</comment>
<dbReference type="AlphaFoldDB" id="A0A150WI14"/>
<dbReference type="Proteomes" id="UP000075391">
    <property type="component" value="Unassembled WGS sequence"/>
</dbReference>
<evidence type="ECO:0000313" key="2">
    <source>
        <dbReference type="EMBL" id="KYG63351.1"/>
    </source>
</evidence>
<evidence type="ECO:0000259" key="1">
    <source>
        <dbReference type="Pfam" id="PF07238"/>
    </source>
</evidence>
<accession>A0A150WI14</accession>
<evidence type="ECO:0000313" key="3">
    <source>
        <dbReference type="Proteomes" id="UP000075391"/>
    </source>
</evidence>
<protein>
    <submittedName>
        <fullName evidence="2">Hemolysin</fullName>
    </submittedName>
</protein>
<dbReference type="RefSeq" id="WP_063243707.1">
    <property type="nucleotide sequence ID" value="NZ_LUKF01000014.1"/>
</dbReference>
<feature type="domain" description="PilZ" evidence="1">
    <location>
        <begin position="105"/>
        <end position="215"/>
    </location>
</feature>
<dbReference type="GO" id="GO:0035438">
    <property type="term" value="F:cyclic-di-GMP binding"/>
    <property type="evidence" value="ECO:0007669"/>
    <property type="project" value="InterPro"/>
</dbReference>
<sequence length="227" mass="26198">MDKDIFTLVGREDEKIKLWQDLAQAQGELLCKGKEESICKLRVNFYNSKTKCLECTVESITTLKPQEEYLGHFFLGGEKYYFQGFAQIHQEKVVVPVAEELYHLQRRQNYRVRIPEGYQAFYNIVLVNEQPQKIIGQLADLSSQGCRVIYRMDAPLMKIGDKVTGHLVIGKRSPIEIQGVVRHIKVDEGNKVIQTFGIEFSPLSTMIENKLFALTMEIHKEVFKRPS</sequence>